<dbReference type="PANTHER" id="PTHR30419:SF8">
    <property type="entry name" value="NITROGEN ASSIMILATION TRANSCRIPTIONAL ACTIVATOR-RELATED"/>
    <property type="match status" value="1"/>
</dbReference>
<evidence type="ECO:0000256" key="2">
    <source>
        <dbReference type="ARBA" id="ARBA00023015"/>
    </source>
</evidence>
<dbReference type="CDD" id="cd05466">
    <property type="entry name" value="PBP2_LTTR_substrate"/>
    <property type="match status" value="1"/>
</dbReference>
<reference evidence="6" key="1">
    <citation type="submission" date="2020-10" db="EMBL/GenBank/DDBJ databases">
        <authorList>
            <person name="Gilroy R."/>
        </authorList>
    </citation>
    <scope>NUCLEOTIDE SEQUENCE</scope>
    <source>
        <strain evidence="6">ChiSjej6B24-2974</strain>
    </source>
</reference>
<dbReference type="InterPro" id="IPR000847">
    <property type="entry name" value="LysR_HTH_N"/>
</dbReference>
<evidence type="ECO:0000256" key="3">
    <source>
        <dbReference type="ARBA" id="ARBA00023125"/>
    </source>
</evidence>
<dbReference type="Pfam" id="PF00126">
    <property type="entry name" value="HTH_1"/>
    <property type="match status" value="1"/>
</dbReference>
<dbReference type="Gene3D" id="3.40.190.290">
    <property type="match status" value="1"/>
</dbReference>
<keyword evidence="3" id="KW-0238">DNA-binding</keyword>
<evidence type="ECO:0000256" key="1">
    <source>
        <dbReference type="ARBA" id="ARBA00009437"/>
    </source>
</evidence>
<name>A0A9D0ZL26_9FIRM</name>
<dbReference type="InterPro" id="IPR036388">
    <property type="entry name" value="WH-like_DNA-bd_sf"/>
</dbReference>
<evidence type="ECO:0000256" key="4">
    <source>
        <dbReference type="ARBA" id="ARBA00023163"/>
    </source>
</evidence>
<feature type="domain" description="HTH lysR-type" evidence="5">
    <location>
        <begin position="1"/>
        <end position="58"/>
    </location>
</feature>
<dbReference type="FunFam" id="1.10.10.10:FF:000001">
    <property type="entry name" value="LysR family transcriptional regulator"/>
    <property type="match status" value="1"/>
</dbReference>
<dbReference type="InterPro" id="IPR005119">
    <property type="entry name" value="LysR_subst-bd"/>
</dbReference>
<organism evidence="6 7">
    <name type="scientific">Candidatus Pullichristensenella stercorigallinarum</name>
    <dbReference type="NCBI Taxonomy" id="2840909"/>
    <lineage>
        <taxon>Bacteria</taxon>
        <taxon>Bacillati</taxon>
        <taxon>Bacillota</taxon>
        <taxon>Clostridia</taxon>
        <taxon>Candidatus Pullichristensenella</taxon>
    </lineage>
</organism>
<accession>A0A9D0ZL26</accession>
<dbReference type="SUPFAM" id="SSF53850">
    <property type="entry name" value="Periplasmic binding protein-like II"/>
    <property type="match status" value="1"/>
</dbReference>
<dbReference type="InterPro" id="IPR050950">
    <property type="entry name" value="HTH-type_LysR_regulators"/>
</dbReference>
<evidence type="ECO:0000259" key="5">
    <source>
        <dbReference type="PROSITE" id="PS50931"/>
    </source>
</evidence>
<dbReference type="GO" id="GO:0003677">
    <property type="term" value="F:DNA binding"/>
    <property type="evidence" value="ECO:0007669"/>
    <property type="project" value="UniProtKB-KW"/>
</dbReference>
<comment type="similarity">
    <text evidence="1">Belongs to the LysR transcriptional regulatory family.</text>
</comment>
<dbReference type="Proteomes" id="UP000824260">
    <property type="component" value="Unassembled WGS sequence"/>
</dbReference>
<reference evidence="6" key="2">
    <citation type="journal article" date="2021" name="PeerJ">
        <title>Extensive microbial diversity within the chicken gut microbiome revealed by metagenomics and culture.</title>
        <authorList>
            <person name="Gilroy R."/>
            <person name="Ravi A."/>
            <person name="Getino M."/>
            <person name="Pursley I."/>
            <person name="Horton D.L."/>
            <person name="Alikhan N.F."/>
            <person name="Baker D."/>
            <person name="Gharbi K."/>
            <person name="Hall N."/>
            <person name="Watson M."/>
            <person name="Adriaenssens E.M."/>
            <person name="Foster-Nyarko E."/>
            <person name="Jarju S."/>
            <person name="Secka A."/>
            <person name="Antonio M."/>
            <person name="Oren A."/>
            <person name="Chaudhuri R.R."/>
            <person name="La Ragione R."/>
            <person name="Hildebrand F."/>
            <person name="Pallen M.J."/>
        </authorList>
    </citation>
    <scope>NUCLEOTIDE SEQUENCE</scope>
    <source>
        <strain evidence="6">ChiSjej6B24-2974</strain>
    </source>
</reference>
<dbReference type="Gene3D" id="1.10.10.10">
    <property type="entry name" value="Winged helix-like DNA-binding domain superfamily/Winged helix DNA-binding domain"/>
    <property type="match status" value="1"/>
</dbReference>
<keyword evidence="4" id="KW-0804">Transcription</keyword>
<dbReference type="EMBL" id="DVFZ01000055">
    <property type="protein sequence ID" value="HIQ82608.1"/>
    <property type="molecule type" value="Genomic_DNA"/>
</dbReference>
<evidence type="ECO:0000313" key="6">
    <source>
        <dbReference type="EMBL" id="HIQ82608.1"/>
    </source>
</evidence>
<dbReference type="SUPFAM" id="SSF46785">
    <property type="entry name" value="Winged helix' DNA-binding domain"/>
    <property type="match status" value="1"/>
</dbReference>
<sequence length="295" mass="33070">MELRVLKYFLMAAREENITRAAELLHVTQPTLSRQLIQLEEELGTKLFHRGGTHIVLTDDGMLLRRRAREIVDLAEKTRQELSHGEELAGEISIGCGETRNMTFLSGQIASFRAQHPLVRFNIYSANADDIRERMERGLLDLGLLMEPVDISRYAFVRMPEKEQWGVLVREDSPLAGRQSVTAAELAGVPLIMAGRESVRNELANWFGDVYERLEIAATYNLLLNAVNMVRCGVGAALTFHLGSDYAQTSFVPLSPRLEAGAVLAWKKEQMVSSAPRLFIERMRECVLGISGNSI</sequence>
<dbReference type="GO" id="GO:0003700">
    <property type="term" value="F:DNA-binding transcription factor activity"/>
    <property type="evidence" value="ECO:0007669"/>
    <property type="project" value="InterPro"/>
</dbReference>
<protein>
    <submittedName>
        <fullName evidence="6">LysR family transcriptional regulator</fullName>
    </submittedName>
</protein>
<evidence type="ECO:0000313" key="7">
    <source>
        <dbReference type="Proteomes" id="UP000824260"/>
    </source>
</evidence>
<gene>
    <name evidence="6" type="ORF">IAA52_05840</name>
</gene>
<dbReference type="PRINTS" id="PR00039">
    <property type="entry name" value="HTHLYSR"/>
</dbReference>
<dbReference type="AlphaFoldDB" id="A0A9D0ZL26"/>
<dbReference type="PANTHER" id="PTHR30419">
    <property type="entry name" value="HTH-TYPE TRANSCRIPTIONAL REGULATOR YBHD"/>
    <property type="match status" value="1"/>
</dbReference>
<proteinExistence type="inferred from homology"/>
<dbReference type="Pfam" id="PF03466">
    <property type="entry name" value="LysR_substrate"/>
    <property type="match status" value="1"/>
</dbReference>
<keyword evidence="2" id="KW-0805">Transcription regulation</keyword>
<dbReference type="PROSITE" id="PS50931">
    <property type="entry name" value="HTH_LYSR"/>
    <property type="match status" value="1"/>
</dbReference>
<dbReference type="GO" id="GO:0005829">
    <property type="term" value="C:cytosol"/>
    <property type="evidence" value="ECO:0007669"/>
    <property type="project" value="TreeGrafter"/>
</dbReference>
<dbReference type="InterPro" id="IPR036390">
    <property type="entry name" value="WH_DNA-bd_sf"/>
</dbReference>
<comment type="caution">
    <text evidence="6">The sequence shown here is derived from an EMBL/GenBank/DDBJ whole genome shotgun (WGS) entry which is preliminary data.</text>
</comment>